<evidence type="ECO:0000313" key="3">
    <source>
        <dbReference type="EMBL" id="GEP59492.1"/>
    </source>
</evidence>
<evidence type="ECO:0000256" key="1">
    <source>
        <dbReference type="SAM" id="MobiDB-lite"/>
    </source>
</evidence>
<dbReference type="Proteomes" id="UP000321058">
    <property type="component" value="Unassembled WGS sequence"/>
</dbReference>
<dbReference type="Pfam" id="PF15887">
    <property type="entry name" value="Peptidase_Mx"/>
    <property type="match status" value="1"/>
</dbReference>
<dbReference type="Pfam" id="PF10005">
    <property type="entry name" value="Zn_ribbon_DZR_6"/>
    <property type="match status" value="1"/>
</dbReference>
<dbReference type="PIRSF" id="PIRSF012641">
    <property type="entry name" value="UCP012641"/>
    <property type="match status" value="1"/>
</dbReference>
<dbReference type="RefSeq" id="WP_147154885.1">
    <property type="nucleotide sequence ID" value="NZ_BKAJ01000132.1"/>
</dbReference>
<keyword evidence="4" id="KW-1185">Reference proteome</keyword>
<sequence>MRLFKCQACEQVLHFENTLCEKCGHRLGYLPLAAALTAVEPDGESVRALAAPGTAFRFCVNAQHEACNWLVEMASPDPLCLCCRHNRTIPDLALEANLVAWRKVERAKHRLFYALVRLKLPLTTKLENADTGLAFDLLADPPQPSAPPVMTGHDNGLITLALSEADDAERERNRVNLHEPYRTMLGHFRHEIGHYYWDRLVRDAAGPDGGRLEAFRALFGDERADYGQALQRHYDQGPPADWQSQFVTGYATMHPWEDFAETWAHYLHIVDTLETAGAFGLSTRPKVAQGDELDASVDFDPYRARTMDQLTESWLPLTIALNSLNRAMGQPDLYPFVLSSPALEKLAFVHLLVRPTQPSTAATTRAPGAVPIVARDQGE</sequence>
<dbReference type="EMBL" id="BKAJ01000132">
    <property type="protein sequence ID" value="GEP59492.1"/>
    <property type="molecule type" value="Genomic_DNA"/>
</dbReference>
<feature type="domain" description="Zinc-ribbon" evidence="2">
    <location>
        <begin position="3"/>
        <end position="93"/>
    </location>
</feature>
<evidence type="ECO:0000313" key="4">
    <source>
        <dbReference type="Proteomes" id="UP000321058"/>
    </source>
</evidence>
<dbReference type="InterPro" id="IPR031321">
    <property type="entry name" value="UCP012641"/>
</dbReference>
<feature type="region of interest" description="Disordered" evidence="1">
    <location>
        <begin position="360"/>
        <end position="379"/>
    </location>
</feature>
<comment type="caution">
    <text evidence="3">The sequence shown here is derived from an EMBL/GenBank/DDBJ whole genome shotgun (WGS) entry which is preliminary data.</text>
</comment>
<proteinExistence type="predicted"/>
<dbReference type="InterPro" id="IPR011201">
    <property type="entry name" value="Zinc-ribbon_6_bact"/>
</dbReference>
<reference evidence="3 4" key="1">
    <citation type="submission" date="2019-07" db="EMBL/GenBank/DDBJ databases">
        <title>Whole genome shotgun sequence of Reyranella soli NBRC 108950.</title>
        <authorList>
            <person name="Hosoyama A."/>
            <person name="Uohara A."/>
            <person name="Ohji S."/>
            <person name="Ichikawa N."/>
        </authorList>
    </citation>
    <scope>NUCLEOTIDE SEQUENCE [LARGE SCALE GENOMIC DNA]</scope>
    <source>
        <strain evidence="3 4">NBRC 108950</strain>
    </source>
</reference>
<dbReference type="AlphaFoldDB" id="A0A512NKN3"/>
<evidence type="ECO:0000259" key="2">
    <source>
        <dbReference type="Pfam" id="PF10005"/>
    </source>
</evidence>
<dbReference type="OrthoDB" id="256753at2"/>
<protein>
    <recommendedName>
        <fullName evidence="2">Zinc-ribbon domain-containing protein</fullName>
    </recommendedName>
</protein>
<name>A0A512NKN3_9HYPH</name>
<organism evidence="3 4">
    <name type="scientific">Reyranella soli</name>
    <dbReference type="NCBI Taxonomy" id="1230389"/>
    <lineage>
        <taxon>Bacteria</taxon>
        <taxon>Pseudomonadati</taxon>
        <taxon>Pseudomonadota</taxon>
        <taxon>Alphaproteobacteria</taxon>
        <taxon>Hyphomicrobiales</taxon>
        <taxon>Reyranellaceae</taxon>
        <taxon>Reyranella</taxon>
    </lineage>
</organism>
<gene>
    <name evidence="3" type="ORF">RSO01_66580</name>
</gene>
<accession>A0A512NKN3</accession>